<feature type="chain" id="PRO_5035260264" description="Secreted protein" evidence="2">
    <location>
        <begin position="20"/>
        <end position="163"/>
    </location>
</feature>
<name>A0A8I5NSC0_PAPAN</name>
<evidence type="ECO:0008006" key="5">
    <source>
        <dbReference type="Google" id="ProtNLM"/>
    </source>
</evidence>
<keyword evidence="1" id="KW-1133">Transmembrane helix</keyword>
<organism evidence="3 4">
    <name type="scientific">Papio anubis</name>
    <name type="common">Olive baboon</name>
    <dbReference type="NCBI Taxonomy" id="9555"/>
    <lineage>
        <taxon>Eukaryota</taxon>
        <taxon>Metazoa</taxon>
        <taxon>Chordata</taxon>
        <taxon>Craniata</taxon>
        <taxon>Vertebrata</taxon>
        <taxon>Euteleostomi</taxon>
        <taxon>Mammalia</taxon>
        <taxon>Eutheria</taxon>
        <taxon>Euarchontoglires</taxon>
        <taxon>Primates</taxon>
        <taxon>Haplorrhini</taxon>
        <taxon>Catarrhini</taxon>
        <taxon>Cercopithecidae</taxon>
        <taxon>Cercopithecinae</taxon>
        <taxon>Papio</taxon>
    </lineage>
</organism>
<dbReference type="PANTHER" id="PTHR12138:SF75">
    <property type="entry name" value="SECRETED PROTEIN"/>
    <property type="match status" value="1"/>
</dbReference>
<reference evidence="3" key="3">
    <citation type="submission" date="2025-09" db="UniProtKB">
        <authorList>
            <consortium name="Ensembl"/>
        </authorList>
    </citation>
    <scope>IDENTIFICATION</scope>
</reference>
<proteinExistence type="predicted"/>
<feature type="transmembrane region" description="Helical" evidence="1">
    <location>
        <begin position="114"/>
        <end position="131"/>
    </location>
</feature>
<keyword evidence="2" id="KW-0732">Signal</keyword>
<accession>A0A8I5NSC0</accession>
<reference evidence="3 4" key="1">
    <citation type="submission" date="2012-03" db="EMBL/GenBank/DDBJ databases">
        <title>Whole Genome Assembly of Papio anubis.</title>
        <authorList>
            <person name="Liu Y.L."/>
            <person name="Abraham K.A."/>
            <person name="Akbar H.A."/>
            <person name="Ali S.A."/>
            <person name="Anosike U.A."/>
            <person name="Aqrawi P.A."/>
            <person name="Arias F.A."/>
            <person name="Attaway T.A."/>
            <person name="Awwad R.A."/>
            <person name="Babu C.B."/>
            <person name="Bandaranaike D.B."/>
            <person name="Battles P.B."/>
            <person name="Bell A.B."/>
            <person name="Beltran B.B."/>
            <person name="Berhane-Mersha D.B."/>
            <person name="Bess C.B."/>
            <person name="Bickham C.B."/>
            <person name="Bolden T.B."/>
            <person name="Carter K.C."/>
            <person name="Chau D.C."/>
            <person name="Chavez A.C."/>
            <person name="Clerc-Blankenburg K.C."/>
            <person name="Coyle M.C."/>
            <person name="Dao M.D."/>
            <person name="Davila M.L.D."/>
            <person name="Davy-Carroll L.D."/>
            <person name="Denson S.D."/>
            <person name="Dinh H.D."/>
            <person name="Fernandez S.F."/>
            <person name="Fernando P.F."/>
            <person name="Forbes L.F."/>
            <person name="Francis C.F."/>
            <person name="Francisco L.F."/>
            <person name="Fu Q.F."/>
            <person name="Garcia-Iii R.G."/>
            <person name="Garrett T.G."/>
            <person name="Gross S.G."/>
            <person name="Gubbala S.G."/>
            <person name="Hirani K.H."/>
            <person name="Hogues M.H."/>
            <person name="Hollins B.H."/>
            <person name="Jackson L.J."/>
            <person name="Javaid M.J."/>
            <person name="Jhangiani S.J."/>
            <person name="Johnson A.J."/>
            <person name="Johnson B.J."/>
            <person name="Jones J.J."/>
            <person name="Joshi V.J."/>
            <person name="Kalu J.K."/>
            <person name="Khan N.K."/>
            <person name="Korchina V.K."/>
            <person name="Kovar C.K."/>
            <person name="Lago L.L."/>
            <person name="Lara F.L."/>
            <person name="Le T.-K.L."/>
            <person name="Lee S.L."/>
            <person name="Legall-Iii F.L."/>
            <person name="Lemon S.L."/>
            <person name="Liu J.L."/>
            <person name="Liu Y.-S.L."/>
            <person name="Liyanage D.L."/>
            <person name="Lopez J.L."/>
            <person name="Lorensuhewa L.L."/>
            <person name="Mata R.M."/>
            <person name="Mathew T.M."/>
            <person name="Mercado C.M."/>
            <person name="Mercado I.M."/>
            <person name="Morales K.M."/>
            <person name="Morgan M.M."/>
            <person name="Munidasa M.M."/>
            <person name="Ngo D.N."/>
            <person name="Nguyen L.N."/>
            <person name="Nguyen T.N."/>
            <person name="Nguyen N.N."/>
            <person name="Obregon M.O."/>
            <person name="Okwuonu G.O."/>
            <person name="Ongeri F.O."/>
            <person name="Onwere C.O."/>
            <person name="Osifeso I.O."/>
            <person name="Parra A.P."/>
            <person name="Patil S.P."/>
            <person name="Perez A.P."/>
            <person name="Perez Y.P."/>
            <person name="Pham C.P."/>
            <person name="Pu L.-L.P."/>
            <person name="Puazo M.P."/>
            <person name="Quiroz J.Q."/>
            <person name="Rouhana J.R."/>
            <person name="Ruiz M.R."/>
            <person name="Ruiz S.-J.R."/>
            <person name="Saada N.S."/>
            <person name="Santibanez J.S."/>
            <person name="Scheel M.S."/>
            <person name="Schneider B.S."/>
            <person name="Simmons D.S."/>
            <person name="Sisson I.S."/>
            <person name="Tang L.-Y.T."/>
            <person name="Thornton R.T."/>
            <person name="Tisius J.T."/>
            <person name="Toledanes G.T."/>
            <person name="Trejos Z.T."/>
            <person name="Usmani K.U."/>
            <person name="Varghese R.V."/>
            <person name="Vattathil S.V."/>
            <person name="Vee V.V."/>
            <person name="Walker D.W."/>
            <person name="Weissenberger G.W."/>
            <person name="White C.W."/>
            <person name="Williams A.W."/>
            <person name="Woodworth J.W."/>
            <person name="Wright R.W."/>
            <person name="Zhu Y.Z."/>
            <person name="Han Y.H."/>
            <person name="Newsham I.N."/>
            <person name="Nazareth L.N."/>
            <person name="Worley K.W."/>
            <person name="Muzny D.M."/>
            <person name="Rogers J.R."/>
            <person name="Gibbs R.G."/>
        </authorList>
    </citation>
    <scope>NUCLEOTIDE SEQUENCE [LARGE SCALE GENOMIC DNA]</scope>
</reference>
<sequence>MRDHHILLFFFFSLRWSLALSPRLEYSDTILAHCKLCLLGSHHFPASASRVAGTAGARHNARQIFSFFCKYRLLDIYCLLWLTTQDYFVIQIALALAMGSFFGWFLCGFDISQSLFYLSVCLSISLLLGTIRHSKFILYISYSSPRFSLFLQGALVPFIGGLY</sequence>
<dbReference type="AlphaFoldDB" id="A0A8I5NSC0"/>
<reference evidence="3" key="2">
    <citation type="submission" date="2025-08" db="UniProtKB">
        <authorList>
            <consortium name="Ensembl"/>
        </authorList>
    </citation>
    <scope>IDENTIFICATION</scope>
</reference>
<feature type="signal peptide" evidence="2">
    <location>
        <begin position="1"/>
        <end position="19"/>
    </location>
</feature>
<dbReference type="PANTHER" id="PTHR12138">
    <property type="entry name" value="PRIMATE-EXPANDED PROTEIN FAMILY"/>
    <property type="match status" value="1"/>
</dbReference>
<protein>
    <recommendedName>
        <fullName evidence="5">Secreted protein</fullName>
    </recommendedName>
</protein>
<dbReference type="Ensembl" id="ENSPANT00000070435.1">
    <property type="protein sequence ID" value="ENSPANP00000060083.1"/>
    <property type="gene ID" value="ENSPANG00000051046.1"/>
</dbReference>
<evidence type="ECO:0000313" key="3">
    <source>
        <dbReference type="Ensembl" id="ENSPANP00000060083.1"/>
    </source>
</evidence>
<evidence type="ECO:0000256" key="1">
    <source>
        <dbReference type="SAM" id="Phobius"/>
    </source>
</evidence>
<evidence type="ECO:0000313" key="4">
    <source>
        <dbReference type="Proteomes" id="UP000028761"/>
    </source>
</evidence>
<feature type="transmembrane region" description="Helical" evidence="1">
    <location>
        <begin position="87"/>
        <end position="107"/>
    </location>
</feature>
<keyword evidence="1" id="KW-0472">Membrane</keyword>
<keyword evidence="4" id="KW-1185">Reference proteome</keyword>
<keyword evidence="1" id="KW-0812">Transmembrane</keyword>
<dbReference type="Proteomes" id="UP000028761">
    <property type="component" value="Chromosome 14"/>
</dbReference>
<dbReference type="GeneTree" id="ENSGT00940000163505"/>
<evidence type="ECO:0000256" key="2">
    <source>
        <dbReference type="SAM" id="SignalP"/>
    </source>
</evidence>